<dbReference type="PANTHER" id="PTHR21063:SF4">
    <property type="entry name" value="CD48 ANTIGEN-RELATED"/>
    <property type="match status" value="1"/>
</dbReference>
<name>A0A6P6J2U7_CARAU</name>
<dbReference type="RefSeq" id="XP_026054426.1">
    <property type="nucleotide sequence ID" value="XM_026198641.1"/>
</dbReference>
<evidence type="ECO:0000256" key="1">
    <source>
        <dbReference type="SAM" id="Phobius"/>
    </source>
</evidence>
<gene>
    <name evidence="4" type="primary">LOC113040299</name>
</gene>
<dbReference type="InterPro" id="IPR036179">
    <property type="entry name" value="Ig-like_dom_sf"/>
</dbReference>
<evidence type="ECO:0000313" key="3">
    <source>
        <dbReference type="Proteomes" id="UP000515129"/>
    </source>
</evidence>
<dbReference type="SUPFAM" id="SSF48726">
    <property type="entry name" value="Immunoglobulin"/>
    <property type="match status" value="1"/>
</dbReference>
<dbReference type="Proteomes" id="UP000515129">
    <property type="component" value="Chromosome 22"/>
</dbReference>
<keyword evidence="1" id="KW-0812">Transmembrane</keyword>
<dbReference type="Gene3D" id="2.60.40.10">
    <property type="entry name" value="Immunoglobulins"/>
    <property type="match status" value="1"/>
</dbReference>
<feature type="signal peptide" evidence="2">
    <location>
        <begin position="1"/>
        <end position="21"/>
    </location>
</feature>
<accession>A0A6P6J2U7</accession>
<organism evidence="3 4">
    <name type="scientific">Carassius auratus</name>
    <name type="common">Goldfish</name>
    <dbReference type="NCBI Taxonomy" id="7957"/>
    <lineage>
        <taxon>Eukaryota</taxon>
        <taxon>Metazoa</taxon>
        <taxon>Chordata</taxon>
        <taxon>Craniata</taxon>
        <taxon>Vertebrata</taxon>
        <taxon>Euteleostomi</taxon>
        <taxon>Actinopterygii</taxon>
        <taxon>Neopterygii</taxon>
        <taxon>Teleostei</taxon>
        <taxon>Ostariophysi</taxon>
        <taxon>Cypriniformes</taxon>
        <taxon>Cyprinidae</taxon>
        <taxon>Cyprininae</taxon>
        <taxon>Carassius</taxon>
    </lineage>
</organism>
<keyword evidence="1" id="KW-1133">Transmembrane helix</keyword>
<reference evidence="4" key="1">
    <citation type="submission" date="2025-08" db="UniProtKB">
        <authorList>
            <consortium name="RefSeq"/>
        </authorList>
    </citation>
    <scope>IDENTIFICATION</scope>
    <source>
        <strain evidence="4">Wakin</strain>
        <tissue evidence="4">Muscle</tissue>
    </source>
</reference>
<keyword evidence="3" id="KW-1185">Reference proteome</keyword>
<evidence type="ECO:0000313" key="4">
    <source>
        <dbReference type="RefSeq" id="XP_026054426.1"/>
    </source>
</evidence>
<feature type="chain" id="PRO_5027784866" evidence="2">
    <location>
        <begin position="22"/>
        <end position="300"/>
    </location>
</feature>
<dbReference type="OrthoDB" id="8741746at2759"/>
<sequence>MNHLSCVFFSLSFSLTHRMLSLVLYWRSSPASFSTKLAVYLMPNTLIRRSIISHIYFLSPSQHTDKMYKEFTCILFDWHPFQEVGNQITAAVSSGHRYVPDMALKMMGSCVLILFVFLVEGVFGDEVKSVKEGDRVALNTGVTKQQLDMMRWYFNDVLIALINGDPSTSCLYDGEDGRFRDRLKVDYQTGSLIITNITTQHTGRYEAEIIRSESSGKRQNLNRSPKCNSTKIIPKSSIFVGKIIKSFSLTVNGSGSGLSPAAVAGIVVCVLLLAAAVVGVMIYFSRRSRKDKKKNKQVLE</sequence>
<dbReference type="InterPro" id="IPR013783">
    <property type="entry name" value="Ig-like_fold"/>
</dbReference>
<dbReference type="AlphaFoldDB" id="A0A6P6J2U7"/>
<feature type="transmembrane region" description="Helical" evidence="1">
    <location>
        <begin position="261"/>
        <end position="284"/>
    </location>
</feature>
<protein>
    <submittedName>
        <fullName evidence="4">Uncharacterized protein LOC113040299 isoform X1</fullName>
    </submittedName>
</protein>
<evidence type="ECO:0000256" key="2">
    <source>
        <dbReference type="SAM" id="SignalP"/>
    </source>
</evidence>
<dbReference type="GeneID" id="113040299"/>
<proteinExistence type="predicted"/>
<keyword evidence="1" id="KW-0472">Membrane</keyword>
<dbReference type="KEGG" id="caua:113040299"/>
<dbReference type="PANTHER" id="PTHR21063">
    <property type="entry name" value="LFA-3"/>
    <property type="match status" value="1"/>
</dbReference>
<keyword evidence="2" id="KW-0732">Signal</keyword>